<evidence type="ECO:0000313" key="3">
    <source>
        <dbReference type="Proteomes" id="UP000315783"/>
    </source>
</evidence>
<sequence length="308" mass="32574">MKVFSSALVVGLAAVMAVAAPSISERQNDIKKCKDGIQGPDGGYDKQADCKKDCYLKENADGDEKGNACLGICINVGHPAPIFTCRATVSLSTAGTTPEAGHGNLTIALFPDQLGDSCNANDISGTVSLTTSSVPVVYTCFNVSDIFSQGNSTGFQNSTSNVYDSHGEIEQPNGVAWSLQNQNLYDAKANYSRVWYSQANVSEVKEGKDAPWVFYTYAFPDCRQLGEGHPEKGADPWFETSCQTSKDGQCRSTPGPIVSFAINRADSYNKGHGGCETWARLGAAARPGQGVGSTVVVVASLVAIMLSV</sequence>
<proteinExistence type="predicted"/>
<accession>A0A545VJQ4</accession>
<organism evidence="2 3">
    <name type="scientific">Cordyceps javanica</name>
    <dbReference type="NCBI Taxonomy" id="43265"/>
    <lineage>
        <taxon>Eukaryota</taxon>
        <taxon>Fungi</taxon>
        <taxon>Dikarya</taxon>
        <taxon>Ascomycota</taxon>
        <taxon>Pezizomycotina</taxon>
        <taxon>Sordariomycetes</taxon>
        <taxon>Hypocreomycetidae</taxon>
        <taxon>Hypocreales</taxon>
        <taxon>Cordycipitaceae</taxon>
        <taxon>Cordyceps</taxon>
    </lineage>
</organism>
<comment type="caution">
    <text evidence="2">The sequence shown here is derived from an EMBL/GenBank/DDBJ whole genome shotgun (WGS) entry which is preliminary data.</text>
</comment>
<reference evidence="2 3" key="1">
    <citation type="journal article" date="2019" name="Appl. Microbiol. Biotechnol.">
        <title>Genome sequence of Isaria javanica and comparative genome analysis insights into family S53 peptidase evolution in fungal entomopathogens.</title>
        <authorList>
            <person name="Lin R."/>
            <person name="Zhang X."/>
            <person name="Xin B."/>
            <person name="Zou M."/>
            <person name="Gao Y."/>
            <person name="Qin F."/>
            <person name="Hu Q."/>
            <person name="Xie B."/>
            <person name="Cheng X."/>
        </authorList>
    </citation>
    <scope>NUCLEOTIDE SEQUENCE [LARGE SCALE GENOMIC DNA]</scope>
    <source>
        <strain evidence="2 3">IJ1G</strain>
    </source>
</reference>
<keyword evidence="3" id="KW-1185">Reference proteome</keyword>
<name>A0A545VJQ4_9HYPO</name>
<keyword evidence="1" id="KW-0732">Signal</keyword>
<gene>
    <name evidence="2" type="ORF">IF1G_10932</name>
</gene>
<dbReference type="Proteomes" id="UP000315783">
    <property type="component" value="Unassembled WGS sequence"/>
</dbReference>
<evidence type="ECO:0000256" key="1">
    <source>
        <dbReference type="SAM" id="SignalP"/>
    </source>
</evidence>
<evidence type="ECO:0000313" key="2">
    <source>
        <dbReference type="EMBL" id="TQV90453.1"/>
    </source>
</evidence>
<feature type="signal peptide" evidence="1">
    <location>
        <begin position="1"/>
        <end position="19"/>
    </location>
</feature>
<dbReference type="AlphaFoldDB" id="A0A545VJQ4"/>
<feature type="chain" id="PRO_5022162439" evidence="1">
    <location>
        <begin position="20"/>
        <end position="308"/>
    </location>
</feature>
<protein>
    <submittedName>
        <fullName evidence="2">Uncharacterized protein</fullName>
    </submittedName>
</protein>
<dbReference type="OrthoDB" id="3878372at2759"/>
<dbReference type="EMBL" id="SPUK01000027">
    <property type="protein sequence ID" value="TQV90453.1"/>
    <property type="molecule type" value="Genomic_DNA"/>
</dbReference>